<protein>
    <submittedName>
        <fullName evidence="2">Uncharacterized protein</fullName>
    </submittedName>
</protein>
<comment type="caution">
    <text evidence="2">The sequence shown here is derived from an EMBL/GenBank/DDBJ whole genome shotgun (WGS) entry which is preliminary data.</text>
</comment>
<keyword evidence="1" id="KW-0812">Transmembrane</keyword>
<sequence length="340" mass="35503">MTALTKFQRLEAQGSWRATPDAPLREVIVSVGEATLVLSDPKNDRPLSHWSLPAVVQLNPGAVPAIYAPGAEGADETVEIDDPLMIEAISRVQGAVASHRAHSGRLRSALMVLAILAVLAGAVLWLPNALVVHAARIAPPAQARDIGMAILADLETSAGAVCTRDSGQAVLDYLAPQLLGPGAVVRVLPGPLGGARRLPGDLYVVGSDLLRAAPGPESAAAHLVSARLAAEDPNLRLVAMRHAGLGASLRLMTLGHLPRNAMAGFGNTLLLQPPPRPADADLLASLAERGIPAEPYARSIDPTGQTVLPLIEGDPFRKAPPSRPLLTDEQWLALQQICAG</sequence>
<dbReference type="RefSeq" id="WP_268941738.1">
    <property type="nucleotide sequence ID" value="NZ_JAPTYD010000009.1"/>
</dbReference>
<proteinExistence type="predicted"/>
<name>A0ABT4J3S4_9RHOB</name>
<keyword evidence="1" id="KW-1133">Transmembrane helix</keyword>
<gene>
    <name evidence="2" type="ORF">OU682_08940</name>
</gene>
<dbReference type="EMBL" id="JAPTYD010000009">
    <property type="protein sequence ID" value="MCZ0961742.1"/>
    <property type="molecule type" value="Genomic_DNA"/>
</dbReference>
<accession>A0ABT4J3S4</accession>
<feature type="transmembrane region" description="Helical" evidence="1">
    <location>
        <begin position="108"/>
        <end position="126"/>
    </location>
</feature>
<evidence type="ECO:0000313" key="2">
    <source>
        <dbReference type="EMBL" id="MCZ0961742.1"/>
    </source>
</evidence>
<dbReference type="Proteomes" id="UP001149822">
    <property type="component" value="Unassembled WGS sequence"/>
</dbReference>
<reference evidence="2" key="1">
    <citation type="submission" date="2022-12" db="EMBL/GenBank/DDBJ databases">
        <title>Paracoccus sp. EF6 isolated from a lake water.</title>
        <authorList>
            <person name="Liu H."/>
        </authorList>
    </citation>
    <scope>NUCLEOTIDE SEQUENCE</scope>
    <source>
        <strain evidence="2">EF6</strain>
    </source>
</reference>
<evidence type="ECO:0000313" key="3">
    <source>
        <dbReference type="Proteomes" id="UP001149822"/>
    </source>
</evidence>
<organism evidence="2 3">
    <name type="scientific">Paracoccus benzoatiresistens</name>
    <dbReference type="NCBI Taxonomy" id="2997341"/>
    <lineage>
        <taxon>Bacteria</taxon>
        <taxon>Pseudomonadati</taxon>
        <taxon>Pseudomonadota</taxon>
        <taxon>Alphaproteobacteria</taxon>
        <taxon>Rhodobacterales</taxon>
        <taxon>Paracoccaceae</taxon>
        <taxon>Paracoccus</taxon>
    </lineage>
</organism>
<keyword evidence="3" id="KW-1185">Reference proteome</keyword>
<evidence type="ECO:0000256" key="1">
    <source>
        <dbReference type="SAM" id="Phobius"/>
    </source>
</evidence>
<keyword evidence="1" id="KW-0472">Membrane</keyword>